<feature type="transmembrane region" description="Helical" evidence="7">
    <location>
        <begin position="169"/>
        <end position="186"/>
    </location>
</feature>
<evidence type="ECO:0000256" key="7">
    <source>
        <dbReference type="SAM" id="Phobius"/>
    </source>
</evidence>
<dbReference type="Pfam" id="PF00854">
    <property type="entry name" value="PTR2"/>
    <property type="match status" value="1"/>
</dbReference>
<gene>
    <name evidence="8" type="ORF">SADUNF_Sadunf18G0031600</name>
</gene>
<dbReference type="GO" id="GO:0016020">
    <property type="term" value="C:membrane"/>
    <property type="evidence" value="ECO:0007669"/>
    <property type="project" value="UniProtKB-SubCell"/>
</dbReference>
<evidence type="ECO:0000313" key="9">
    <source>
        <dbReference type="Proteomes" id="UP000657918"/>
    </source>
</evidence>
<dbReference type="Gene3D" id="1.20.1250.20">
    <property type="entry name" value="MFS general substrate transporter like domains"/>
    <property type="match status" value="2"/>
</dbReference>
<dbReference type="EMBL" id="JADGMS010000018">
    <property type="protein sequence ID" value="KAF9662230.1"/>
    <property type="molecule type" value="Genomic_DNA"/>
</dbReference>
<keyword evidence="3 7" id="KW-0812">Transmembrane</keyword>
<dbReference type="InterPro" id="IPR000109">
    <property type="entry name" value="POT_fam"/>
</dbReference>
<proteinExistence type="inferred from homology"/>
<feature type="transmembrane region" description="Helical" evidence="7">
    <location>
        <begin position="206"/>
        <end position="230"/>
    </location>
</feature>
<reference evidence="8 9" key="1">
    <citation type="submission" date="2020-10" db="EMBL/GenBank/DDBJ databases">
        <title>Plant Genome Project.</title>
        <authorList>
            <person name="Zhang R.-G."/>
        </authorList>
    </citation>
    <scope>NUCLEOTIDE SEQUENCE [LARGE SCALE GENOMIC DNA]</scope>
    <source>
        <strain evidence="8">FAFU-HL-1</strain>
        <tissue evidence="8">Leaf</tissue>
    </source>
</reference>
<dbReference type="PANTHER" id="PTHR11654">
    <property type="entry name" value="OLIGOPEPTIDE TRANSPORTER-RELATED"/>
    <property type="match status" value="1"/>
</dbReference>
<keyword evidence="4 7" id="KW-1133">Transmembrane helix</keyword>
<evidence type="ECO:0000256" key="6">
    <source>
        <dbReference type="SAM" id="MobiDB-lite"/>
    </source>
</evidence>
<dbReference type="InterPro" id="IPR036259">
    <property type="entry name" value="MFS_trans_sf"/>
</dbReference>
<evidence type="ECO:0000256" key="2">
    <source>
        <dbReference type="ARBA" id="ARBA00005982"/>
    </source>
</evidence>
<dbReference type="GO" id="GO:0022857">
    <property type="term" value="F:transmembrane transporter activity"/>
    <property type="evidence" value="ECO:0007669"/>
    <property type="project" value="InterPro"/>
</dbReference>
<feature type="compositionally biased region" description="Basic and acidic residues" evidence="6">
    <location>
        <begin position="26"/>
        <end position="36"/>
    </location>
</feature>
<name>A0A835J7G9_9ROSI</name>
<evidence type="ECO:0000313" key="8">
    <source>
        <dbReference type="EMBL" id="KAF9662230.1"/>
    </source>
</evidence>
<comment type="subcellular location">
    <subcellularLocation>
        <location evidence="1">Membrane</location>
        <topology evidence="1">Multi-pass membrane protein</topology>
    </subcellularLocation>
</comment>
<dbReference type="OrthoDB" id="8904098at2759"/>
<feature type="region of interest" description="Disordered" evidence="6">
    <location>
        <begin position="22"/>
        <end position="60"/>
    </location>
</feature>
<dbReference type="AlphaFoldDB" id="A0A835J7G9"/>
<protein>
    <submittedName>
        <fullName evidence="8">Uncharacterized protein</fullName>
    </submittedName>
</protein>
<evidence type="ECO:0000256" key="4">
    <source>
        <dbReference type="ARBA" id="ARBA00022989"/>
    </source>
</evidence>
<feature type="compositionally biased region" description="Polar residues" evidence="6">
    <location>
        <begin position="38"/>
        <end position="47"/>
    </location>
</feature>
<comment type="similarity">
    <text evidence="2">Belongs to the major facilitator superfamily. Proton-dependent oligopeptide transporter (POT/PTR) (TC 2.A.17) family.</text>
</comment>
<keyword evidence="5 7" id="KW-0472">Membrane</keyword>
<dbReference type="Proteomes" id="UP000657918">
    <property type="component" value="Unassembled WGS sequence"/>
</dbReference>
<sequence>MAFEDNADKVISAEVLTEPDTASLKWGDDGGSDRDVVAQNSDKLTGSGQNGNGDEARVDGNGAETRMEEITPGTVIAEVDSPGTVIAEVDSSAVENEIAESRFLNKACVIRNPEDLISDGRASNPWSLCTVDEVEELKSLIKVIPIWSTGVLIIKNMGKPTRLSLKQRMGIGILASSTSMAALAIIESARRETAIKDGFSDDPDVVLPISAIWLLLYFFITGFAEAFCGIRQNEFFYTKLPKSMSSVASNLFEMGLSVSNLVASLLVTIVRNFFKTKDQESWLSSNINKDITITIIGFFLVLVWLTLYIIVLVAMLMVPSRYKEGMLLMKERP</sequence>
<evidence type="ECO:0000256" key="5">
    <source>
        <dbReference type="ARBA" id="ARBA00023136"/>
    </source>
</evidence>
<keyword evidence="9" id="KW-1185">Reference proteome</keyword>
<organism evidence="8 9">
    <name type="scientific">Salix dunnii</name>
    <dbReference type="NCBI Taxonomy" id="1413687"/>
    <lineage>
        <taxon>Eukaryota</taxon>
        <taxon>Viridiplantae</taxon>
        <taxon>Streptophyta</taxon>
        <taxon>Embryophyta</taxon>
        <taxon>Tracheophyta</taxon>
        <taxon>Spermatophyta</taxon>
        <taxon>Magnoliopsida</taxon>
        <taxon>eudicotyledons</taxon>
        <taxon>Gunneridae</taxon>
        <taxon>Pentapetalae</taxon>
        <taxon>rosids</taxon>
        <taxon>fabids</taxon>
        <taxon>Malpighiales</taxon>
        <taxon>Salicaceae</taxon>
        <taxon>Saliceae</taxon>
        <taxon>Salix</taxon>
    </lineage>
</organism>
<accession>A0A835J7G9</accession>
<feature type="transmembrane region" description="Helical" evidence="7">
    <location>
        <begin position="291"/>
        <end position="318"/>
    </location>
</feature>
<evidence type="ECO:0000256" key="3">
    <source>
        <dbReference type="ARBA" id="ARBA00022692"/>
    </source>
</evidence>
<comment type="caution">
    <text evidence="8">The sequence shown here is derived from an EMBL/GenBank/DDBJ whole genome shotgun (WGS) entry which is preliminary data.</text>
</comment>
<evidence type="ECO:0000256" key="1">
    <source>
        <dbReference type="ARBA" id="ARBA00004141"/>
    </source>
</evidence>
<feature type="transmembrane region" description="Helical" evidence="7">
    <location>
        <begin position="251"/>
        <end position="271"/>
    </location>
</feature>